<feature type="compositionally biased region" description="Basic and acidic residues" evidence="15">
    <location>
        <begin position="1350"/>
        <end position="1359"/>
    </location>
</feature>
<evidence type="ECO:0000259" key="18">
    <source>
        <dbReference type="PROSITE" id="PS50827"/>
    </source>
</evidence>
<dbReference type="SUPFAM" id="SSF47370">
    <property type="entry name" value="Bromodomain"/>
    <property type="match status" value="1"/>
</dbReference>
<dbReference type="InterPro" id="IPR028942">
    <property type="entry name" value="WHIM1_dom"/>
</dbReference>
<keyword evidence="10 14" id="KW-0539">Nucleus</keyword>
<feature type="region of interest" description="Disordered" evidence="15">
    <location>
        <begin position="834"/>
        <end position="898"/>
    </location>
</feature>
<sequence length="1602" mass="183571">MPLLRRRPFVKQKLPSDLTLDEEVFHCTLTNEVFRDYEKFFERIILCNSLVWTCAITGRPGLTYQEALESESRARKQLASFPEHLQRVVLYLSTLTHRSRLTDINDDVFVFVKDRFFINEIVDAMVDGQRKVCRVIKVISPDTDKNEKKKSISLEIDDSDDDVICLDDPLPDQKVASKKQKAKDEKSAKPCSIEPSQYQYVLQELKKPNIYVLQASQLSRKKGLLTRDKCKLYLKQHCDTSQDGIWRVKAKYAKKFKLSELTFDDFCGGPAPCFAVSNVKRKPSSTPLGPCTSLVDLTEEDSLIRKAKKEHKERREKKLKKSEKKIASLEDQLSRARMNIQEREILREKLREERLARKEEMKQRLDEEKQRRKAEKAKEREEKRQERLKREATLREWSRPRDDMECDDLKDLPVPTCIEGVIDTQQFGDAIMVLEFLQCFSALLDVKDTFPHGISFEEFAKALKEPTVNGLFNDLLYFLLTSIFNMQEQEENEEEQDITSDDTNMKIEGVGDYENISYDELVKQATVASQWPHANYGVSLRNLPLDGFTLSEILRLHFMSSGAKATPSNVKWHYQQRGGYTPLDDAGLEFRQQEADIMKLLGQKSVFEMTVEEKLKVLQALVQQLLTYVSVRDIIEDSHEKLRQVRNELRQYQWAGQRRDRDEANFWYKKRVEEKLKEMEKKAEKKEETEGAEKEVDKDRSDVIDLTENKQPDSSKTVDNKKAERKSERQKAAAEKEKGFEDLLTENIDWENISEEERCSMKERFLKHERQLTEVIDELQHSNAISPIGRDRTYRRYWVFRCLPGVFVEDDERYISDNVLQPVDQTNVMNPLCKKTSLSPGGIPAEDKSTNSDKENESFEQGRSVWGSGNVDKSLSLSNNNNVNDDNNVSVKSDSAALDEKPAVSSESVYEQIKNRNSVRWAYFSSETELDRLIESLNPRGYREGALKLALLEQKGRLTRSIQDCPVSVLNPALAARDKKQRPSNNKSSRSKLTIASYSTPQEALELNLREMLLDLEERIYIGSLGAIKVKDRLVWRDAIEKGHYDPQSDNLPSGDKNTSKCSEEPCGSTDAETNMEGSSSVALTTELARALLQIQQSVEARYLKPPLGTAEEKRSKKKAARSKDKDKEDEKDEDAEAKSAMAVLDRWRESLLASQSLSQVFLHLSVLEKSIMWSKSALHARCRICRRKGDGEHMLLCDGCDRGHHMYCLKPPVLKVPDGDWYCPECRPKEVVRTPRKHRRSFYEDSDTEDQDQVVAVSSEDSEDHSTEEEEEEDEEEEEADDSDDEEEDGTEEEDDEEEEEEEKEEEEKPAKIKFIKGRWKPSTAVAVSGTSTPASSHPNSRSSSRAATPKEDVEGRIKGGGRASTKTRSLGTGGATAAAQTSRSKPATQPGKRTRHSIETERPSKVSKRSIEPKAEQTRRSLEPKTSTRTSQGGKRKSNPDGTSQAPASKQQKTLVTAATTKVRGSDQRLLVMKQCEGLVQELTDRDESWPFLKPVTRRDAPDYFDIVKTPMDFQRMRNKINKIEYTDPAEMVDDIRRIFYNCQQYNMPTAPEYAAGQKMSRFFEKRLRELNIDQYLSRAAGKSPTKSPARGQKAGGRRK</sequence>
<dbReference type="PANTHER" id="PTHR46510:SF1">
    <property type="entry name" value="BROMODOMAIN ADJACENT TO ZINC FINGER DOMAIN PROTEIN 1A"/>
    <property type="match status" value="1"/>
</dbReference>
<protein>
    <recommendedName>
        <fullName evidence="11">Bromodomain adjacent to zinc finger domain protein 1A</fullName>
    </recommendedName>
</protein>
<evidence type="ECO:0000256" key="15">
    <source>
        <dbReference type="SAM" id="MobiDB-lite"/>
    </source>
</evidence>
<feature type="compositionally biased region" description="Basic and acidic residues" evidence="15">
    <location>
        <begin position="845"/>
        <end position="857"/>
    </location>
</feature>
<dbReference type="InterPro" id="IPR047171">
    <property type="entry name" value="BAZ1A"/>
</dbReference>
<dbReference type="Pfam" id="PF00628">
    <property type="entry name" value="PHD"/>
    <property type="match status" value="1"/>
</dbReference>
<keyword evidence="8 12" id="KW-0103">Bromodomain</keyword>
<dbReference type="EMBL" id="JAODUO010000030">
    <property type="protein sequence ID" value="KAK2192457.1"/>
    <property type="molecule type" value="Genomic_DNA"/>
</dbReference>
<feature type="region of interest" description="Disordered" evidence="15">
    <location>
        <begin position="1044"/>
        <end position="1081"/>
    </location>
</feature>
<dbReference type="GO" id="GO:0000228">
    <property type="term" value="C:nuclear chromosome"/>
    <property type="evidence" value="ECO:0007669"/>
    <property type="project" value="TreeGrafter"/>
</dbReference>
<dbReference type="PROSITE" id="PS51136">
    <property type="entry name" value="WAC"/>
    <property type="match status" value="1"/>
</dbReference>
<keyword evidence="4 13" id="KW-0863">Zinc-finger</keyword>
<name>A0AAD9PCW5_RIDPI</name>
<evidence type="ECO:0000256" key="7">
    <source>
        <dbReference type="ARBA" id="ARBA00023054"/>
    </source>
</evidence>
<dbReference type="GO" id="GO:0006355">
    <property type="term" value="P:regulation of DNA-templated transcription"/>
    <property type="evidence" value="ECO:0007669"/>
    <property type="project" value="TreeGrafter"/>
</dbReference>
<feature type="compositionally biased region" description="Polar residues" evidence="15">
    <location>
        <begin position="1426"/>
        <end position="1435"/>
    </location>
</feature>
<evidence type="ECO:0000256" key="6">
    <source>
        <dbReference type="ARBA" id="ARBA00023015"/>
    </source>
</evidence>
<feature type="domain" description="DDT" evidence="18">
    <location>
        <begin position="424"/>
        <end position="489"/>
    </location>
</feature>
<feature type="compositionally biased region" description="Polar residues" evidence="15">
    <location>
        <begin position="1048"/>
        <end position="1057"/>
    </location>
</feature>
<feature type="domain" description="Bromo" evidence="16">
    <location>
        <begin position="1486"/>
        <end position="1556"/>
    </location>
</feature>
<evidence type="ECO:0000256" key="13">
    <source>
        <dbReference type="PROSITE-ProRule" id="PRU00146"/>
    </source>
</evidence>
<feature type="compositionally biased region" description="Basic and acidic residues" evidence="15">
    <location>
        <begin position="1398"/>
        <end position="1425"/>
    </location>
</feature>
<accession>A0AAD9PCW5</accession>
<dbReference type="PROSITE" id="PS50016">
    <property type="entry name" value="ZF_PHD_2"/>
    <property type="match status" value="1"/>
</dbReference>
<dbReference type="CDD" id="cd15627">
    <property type="entry name" value="PHD_BAZ1A"/>
    <property type="match status" value="1"/>
</dbReference>
<dbReference type="Gene3D" id="1.20.920.10">
    <property type="entry name" value="Bromodomain-like"/>
    <property type="match status" value="1"/>
</dbReference>
<dbReference type="Pfam" id="PF15612">
    <property type="entry name" value="WHIM1"/>
    <property type="match status" value="1"/>
</dbReference>
<evidence type="ECO:0000256" key="8">
    <source>
        <dbReference type="ARBA" id="ARBA00023117"/>
    </source>
</evidence>
<keyword evidence="9" id="KW-0804">Transcription</keyword>
<dbReference type="PANTHER" id="PTHR46510">
    <property type="entry name" value="BROMODOMAIN ADJACENT TO ZINC FINGER DOMAIN PROTEIN 1A"/>
    <property type="match status" value="1"/>
</dbReference>
<dbReference type="InterPro" id="IPR019786">
    <property type="entry name" value="Zinc_finger_PHD-type_CS"/>
</dbReference>
<dbReference type="SMART" id="SM00297">
    <property type="entry name" value="BROMO"/>
    <property type="match status" value="1"/>
</dbReference>
<evidence type="ECO:0000259" key="19">
    <source>
        <dbReference type="PROSITE" id="PS51136"/>
    </source>
</evidence>
<dbReference type="InterPro" id="IPR018359">
    <property type="entry name" value="Bromodomain_CS"/>
</dbReference>
<dbReference type="GO" id="GO:0003677">
    <property type="term" value="F:DNA binding"/>
    <property type="evidence" value="ECO:0007669"/>
    <property type="project" value="TreeGrafter"/>
</dbReference>
<feature type="compositionally biased region" description="Polar residues" evidence="15">
    <location>
        <begin position="983"/>
        <end position="995"/>
    </location>
</feature>
<keyword evidence="6" id="KW-0805">Transcription regulation</keyword>
<dbReference type="SUPFAM" id="SSF57903">
    <property type="entry name" value="FYVE/PHD zinc finger"/>
    <property type="match status" value="1"/>
</dbReference>
<evidence type="ECO:0000259" key="16">
    <source>
        <dbReference type="PROSITE" id="PS50014"/>
    </source>
</evidence>
<dbReference type="PROSITE" id="PS50014">
    <property type="entry name" value="BROMODOMAIN_2"/>
    <property type="match status" value="1"/>
</dbReference>
<dbReference type="Pfam" id="PF00439">
    <property type="entry name" value="Bromodomain"/>
    <property type="match status" value="1"/>
</dbReference>
<feature type="region of interest" description="Disordered" evidence="15">
    <location>
        <begin position="1578"/>
        <end position="1602"/>
    </location>
</feature>
<keyword evidence="7" id="KW-0175">Coiled coil</keyword>
<dbReference type="Proteomes" id="UP001209878">
    <property type="component" value="Unassembled WGS sequence"/>
</dbReference>
<keyword evidence="3" id="KW-0479">Metal-binding</keyword>
<evidence type="ECO:0000256" key="4">
    <source>
        <dbReference type="ARBA" id="ARBA00022771"/>
    </source>
</evidence>
<dbReference type="Pfam" id="PF15613">
    <property type="entry name" value="WSD"/>
    <property type="match status" value="1"/>
</dbReference>
<feature type="region of interest" description="Disordered" evidence="15">
    <location>
        <begin position="974"/>
        <end position="995"/>
    </location>
</feature>
<dbReference type="SMART" id="SM00571">
    <property type="entry name" value="DDT"/>
    <property type="match status" value="1"/>
</dbReference>
<reference evidence="20" key="1">
    <citation type="journal article" date="2023" name="Mol. Biol. Evol.">
        <title>Third-Generation Sequencing Reveals the Adaptive Role of the Epigenome in Three Deep-Sea Polychaetes.</title>
        <authorList>
            <person name="Perez M."/>
            <person name="Aroh O."/>
            <person name="Sun Y."/>
            <person name="Lan Y."/>
            <person name="Juniper S.K."/>
            <person name="Young C.R."/>
            <person name="Angers B."/>
            <person name="Qian P.Y."/>
        </authorList>
    </citation>
    <scope>NUCLEOTIDE SEQUENCE</scope>
    <source>
        <strain evidence="20">R07B-5</strain>
    </source>
</reference>
<dbReference type="PROSITE" id="PS00633">
    <property type="entry name" value="BROMODOMAIN_1"/>
    <property type="match status" value="1"/>
</dbReference>
<dbReference type="GO" id="GO:0008623">
    <property type="term" value="C:CHRAC"/>
    <property type="evidence" value="ECO:0007669"/>
    <property type="project" value="TreeGrafter"/>
</dbReference>
<evidence type="ECO:0000313" key="21">
    <source>
        <dbReference type="Proteomes" id="UP001209878"/>
    </source>
</evidence>
<dbReference type="PROSITE" id="PS01359">
    <property type="entry name" value="ZF_PHD_1"/>
    <property type="match status" value="1"/>
</dbReference>
<dbReference type="Pfam" id="PF02791">
    <property type="entry name" value="DDT"/>
    <property type="match status" value="1"/>
</dbReference>
<evidence type="ECO:0000256" key="1">
    <source>
        <dbReference type="ARBA" id="ARBA00004123"/>
    </source>
</evidence>
<evidence type="ECO:0000256" key="12">
    <source>
        <dbReference type="PROSITE-ProRule" id="PRU00035"/>
    </source>
</evidence>
<evidence type="ECO:0000256" key="9">
    <source>
        <dbReference type="ARBA" id="ARBA00023163"/>
    </source>
</evidence>
<feature type="domain" description="WAC" evidence="19">
    <location>
        <begin position="22"/>
        <end position="131"/>
    </location>
</feature>
<dbReference type="InterPro" id="IPR013083">
    <property type="entry name" value="Znf_RING/FYVE/PHD"/>
</dbReference>
<feature type="compositionally biased region" description="Polar residues" evidence="15">
    <location>
        <begin position="1071"/>
        <end position="1081"/>
    </location>
</feature>
<evidence type="ECO:0000256" key="3">
    <source>
        <dbReference type="ARBA" id="ARBA00022723"/>
    </source>
</evidence>
<keyword evidence="5" id="KW-0862">Zinc</keyword>
<dbReference type="PRINTS" id="PR00503">
    <property type="entry name" value="BROMODOMAIN"/>
</dbReference>
<dbReference type="InterPro" id="IPR001965">
    <property type="entry name" value="Znf_PHD"/>
</dbReference>
<keyword evidence="2" id="KW-0597">Phosphoprotein</keyword>
<dbReference type="GO" id="GO:0006338">
    <property type="term" value="P:chromatin remodeling"/>
    <property type="evidence" value="ECO:0007669"/>
    <property type="project" value="InterPro"/>
</dbReference>
<feature type="region of interest" description="Disordered" evidence="15">
    <location>
        <begin position="1106"/>
        <end position="1137"/>
    </location>
</feature>
<dbReference type="SMART" id="SM00249">
    <property type="entry name" value="PHD"/>
    <property type="match status" value="1"/>
</dbReference>
<comment type="caution">
    <text evidence="20">The sequence shown here is derived from an EMBL/GenBank/DDBJ whole genome shotgun (WGS) entry which is preliminary data.</text>
</comment>
<feature type="region of interest" description="Disordered" evidence="15">
    <location>
        <begin position="679"/>
        <end position="738"/>
    </location>
</feature>
<dbReference type="GO" id="GO:0045740">
    <property type="term" value="P:positive regulation of DNA replication"/>
    <property type="evidence" value="ECO:0007669"/>
    <property type="project" value="TreeGrafter"/>
</dbReference>
<dbReference type="PROSITE" id="PS50827">
    <property type="entry name" value="DDT"/>
    <property type="match status" value="1"/>
</dbReference>
<comment type="subcellular location">
    <subcellularLocation>
        <location evidence="1 14">Nucleus</location>
    </subcellularLocation>
</comment>
<evidence type="ECO:0000256" key="2">
    <source>
        <dbReference type="ARBA" id="ARBA00022553"/>
    </source>
</evidence>
<dbReference type="InterPro" id="IPR011011">
    <property type="entry name" value="Znf_FYVE_PHD"/>
</dbReference>
<feature type="domain" description="PHD-type" evidence="17">
    <location>
        <begin position="1180"/>
        <end position="1230"/>
    </location>
</feature>
<evidence type="ECO:0000313" key="20">
    <source>
        <dbReference type="EMBL" id="KAK2192457.1"/>
    </source>
</evidence>
<feature type="compositionally biased region" description="Low complexity" evidence="15">
    <location>
        <begin position="870"/>
        <end position="895"/>
    </location>
</feature>
<dbReference type="GO" id="GO:0031445">
    <property type="term" value="P:regulation of heterochromatin formation"/>
    <property type="evidence" value="ECO:0007669"/>
    <property type="project" value="TreeGrafter"/>
</dbReference>
<dbReference type="Gene3D" id="3.30.40.10">
    <property type="entry name" value="Zinc/RING finger domain, C3HC4 (zinc finger)"/>
    <property type="match status" value="1"/>
</dbReference>
<dbReference type="InterPro" id="IPR018501">
    <property type="entry name" value="DDT_dom"/>
</dbReference>
<feature type="compositionally biased region" description="Polar residues" evidence="15">
    <location>
        <begin position="1442"/>
        <end position="1459"/>
    </location>
</feature>
<dbReference type="GO" id="GO:0008270">
    <property type="term" value="F:zinc ion binding"/>
    <property type="evidence" value="ECO:0007669"/>
    <property type="project" value="UniProtKB-KW"/>
</dbReference>
<dbReference type="InterPro" id="IPR013136">
    <property type="entry name" value="WSTF_Acf1_Cbp146"/>
</dbReference>
<proteinExistence type="predicted"/>
<feature type="region of interest" description="Disordered" evidence="15">
    <location>
        <begin position="1238"/>
        <end position="1459"/>
    </location>
</feature>
<dbReference type="InterPro" id="IPR028941">
    <property type="entry name" value="WHIM2_dom"/>
</dbReference>
<gene>
    <name evidence="20" type="ORF">NP493_31g06021</name>
</gene>
<dbReference type="InterPro" id="IPR001487">
    <property type="entry name" value="Bromodomain"/>
</dbReference>
<dbReference type="Pfam" id="PF10537">
    <property type="entry name" value="WAC_Acf1_DNA_bd"/>
    <property type="match status" value="1"/>
</dbReference>
<feature type="region of interest" description="Disordered" evidence="15">
    <location>
        <begin position="359"/>
        <end position="389"/>
    </location>
</feature>
<dbReference type="FunFam" id="3.30.40.10:FF:000300">
    <property type="entry name" value="Bromodomain adjacent to zinc finger domain protein 1A"/>
    <property type="match status" value="1"/>
</dbReference>
<evidence type="ECO:0000256" key="14">
    <source>
        <dbReference type="PROSITE-ProRule" id="PRU00475"/>
    </source>
</evidence>
<evidence type="ECO:0000256" key="11">
    <source>
        <dbReference type="ARBA" id="ARBA00068253"/>
    </source>
</evidence>
<organism evidence="20 21">
    <name type="scientific">Ridgeia piscesae</name>
    <name type="common">Tubeworm</name>
    <dbReference type="NCBI Taxonomy" id="27915"/>
    <lineage>
        <taxon>Eukaryota</taxon>
        <taxon>Metazoa</taxon>
        <taxon>Spiralia</taxon>
        <taxon>Lophotrochozoa</taxon>
        <taxon>Annelida</taxon>
        <taxon>Polychaeta</taxon>
        <taxon>Sedentaria</taxon>
        <taxon>Canalipalpata</taxon>
        <taxon>Sabellida</taxon>
        <taxon>Siboglinidae</taxon>
        <taxon>Ridgeia</taxon>
    </lineage>
</organism>
<keyword evidence="21" id="KW-1185">Reference proteome</keyword>
<evidence type="ECO:0000259" key="17">
    <source>
        <dbReference type="PROSITE" id="PS50016"/>
    </source>
</evidence>
<dbReference type="InterPro" id="IPR019787">
    <property type="entry name" value="Znf_PHD-finger"/>
</dbReference>
<evidence type="ECO:0000256" key="10">
    <source>
        <dbReference type="ARBA" id="ARBA00023242"/>
    </source>
</evidence>
<dbReference type="InterPro" id="IPR036427">
    <property type="entry name" value="Bromodomain-like_sf"/>
</dbReference>
<feature type="compositionally biased region" description="Acidic residues" evidence="15">
    <location>
        <begin position="1261"/>
        <end position="1309"/>
    </location>
</feature>
<evidence type="ECO:0000256" key="5">
    <source>
        <dbReference type="ARBA" id="ARBA00022833"/>
    </source>
</evidence>
<feature type="compositionally biased region" description="Low complexity" evidence="15">
    <location>
        <begin position="1333"/>
        <end position="1349"/>
    </location>
</feature>